<proteinExistence type="predicted"/>
<dbReference type="GO" id="GO:0003729">
    <property type="term" value="F:mRNA binding"/>
    <property type="evidence" value="ECO:0007669"/>
    <property type="project" value="InterPro"/>
</dbReference>
<evidence type="ECO:0000313" key="8">
    <source>
        <dbReference type="Proteomes" id="UP000187209"/>
    </source>
</evidence>
<feature type="zinc finger region" description="C3H1-type" evidence="5">
    <location>
        <begin position="23"/>
        <end position="51"/>
    </location>
</feature>
<feature type="domain" description="C3H1-type" evidence="6">
    <location>
        <begin position="23"/>
        <end position="51"/>
    </location>
</feature>
<keyword evidence="4 5" id="KW-0862">Zinc</keyword>
<dbReference type="SMART" id="SM00356">
    <property type="entry name" value="ZnF_C3H1"/>
    <property type="match status" value="2"/>
</dbReference>
<evidence type="ECO:0000256" key="5">
    <source>
        <dbReference type="PROSITE-ProRule" id="PRU00723"/>
    </source>
</evidence>
<dbReference type="Gene3D" id="4.10.1000.10">
    <property type="entry name" value="Zinc finger, CCCH-type"/>
    <property type="match status" value="2"/>
</dbReference>
<evidence type="ECO:0000256" key="3">
    <source>
        <dbReference type="ARBA" id="ARBA00022771"/>
    </source>
</evidence>
<reference evidence="7 8" key="1">
    <citation type="submission" date="2016-11" db="EMBL/GenBank/DDBJ databases">
        <title>The macronuclear genome of Stentor coeruleus: a giant cell with tiny introns.</title>
        <authorList>
            <person name="Slabodnick M."/>
            <person name="Ruby J.G."/>
            <person name="Reiff S.B."/>
            <person name="Swart E.C."/>
            <person name="Gosai S."/>
            <person name="Prabakaran S."/>
            <person name="Witkowska E."/>
            <person name="Larue G.E."/>
            <person name="Fisher S."/>
            <person name="Freeman R.M."/>
            <person name="Gunawardena J."/>
            <person name="Chu W."/>
            <person name="Stover N.A."/>
            <person name="Gregory B.D."/>
            <person name="Nowacki M."/>
            <person name="Derisi J."/>
            <person name="Roy S.W."/>
            <person name="Marshall W.F."/>
            <person name="Sood P."/>
        </authorList>
    </citation>
    <scope>NUCLEOTIDE SEQUENCE [LARGE SCALE GENOMIC DNA]</scope>
    <source>
        <strain evidence="7">WM001</strain>
    </source>
</reference>
<organism evidence="7 8">
    <name type="scientific">Stentor coeruleus</name>
    <dbReference type="NCBI Taxonomy" id="5963"/>
    <lineage>
        <taxon>Eukaryota</taxon>
        <taxon>Sar</taxon>
        <taxon>Alveolata</taxon>
        <taxon>Ciliophora</taxon>
        <taxon>Postciliodesmatophora</taxon>
        <taxon>Heterotrichea</taxon>
        <taxon>Heterotrichida</taxon>
        <taxon>Stentoridae</taxon>
        <taxon>Stentor</taxon>
    </lineage>
</organism>
<keyword evidence="8" id="KW-1185">Reference proteome</keyword>
<dbReference type="PANTHER" id="PTHR12547">
    <property type="entry name" value="CCCH ZINC FINGER/TIS11-RELATED"/>
    <property type="match status" value="1"/>
</dbReference>
<dbReference type="AlphaFoldDB" id="A0A1R2ANM3"/>
<comment type="caution">
    <text evidence="7">The sequence shown here is derived from an EMBL/GenBank/DDBJ whole genome shotgun (WGS) entry which is preliminary data.</text>
</comment>
<evidence type="ECO:0000256" key="2">
    <source>
        <dbReference type="ARBA" id="ARBA00022737"/>
    </source>
</evidence>
<keyword evidence="2" id="KW-0677">Repeat</keyword>
<evidence type="ECO:0000256" key="4">
    <source>
        <dbReference type="ARBA" id="ARBA00022833"/>
    </source>
</evidence>
<dbReference type="EMBL" id="MPUH01001815">
    <property type="protein sequence ID" value="OMJ66114.1"/>
    <property type="molecule type" value="Genomic_DNA"/>
</dbReference>
<keyword evidence="1 5" id="KW-0479">Metal-binding</keyword>
<dbReference type="InterPro" id="IPR000571">
    <property type="entry name" value="Znf_CCCH"/>
</dbReference>
<sequence>MLQDITNLQVFRNKSKKSIDSTKYKTEMCRNWEETNTCQYADKCNFAHGFDELIDKNPSNEKYKSKKCIPFYSKGVCTYGQRCLFLHETRTLEEIPRSFYKAKACWNPLPQKRLPVFERITQKTSFEYYFEKIVKGKINVDVSAKDIDD</sequence>
<accession>A0A1R2ANM3</accession>
<feature type="zinc finger region" description="C3H1-type" evidence="5">
    <location>
        <begin position="62"/>
        <end position="90"/>
    </location>
</feature>
<dbReference type="PANTHER" id="PTHR12547:SF18">
    <property type="entry name" value="PROTEIN TIS11"/>
    <property type="match status" value="1"/>
</dbReference>
<dbReference type="InterPro" id="IPR045877">
    <property type="entry name" value="ZFP36-like"/>
</dbReference>
<evidence type="ECO:0000259" key="6">
    <source>
        <dbReference type="PROSITE" id="PS50103"/>
    </source>
</evidence>
<dbReference type="SUPFAM" id="SSF90229">
    <property type="entry name" value="CCCH zinc finger"/>
    <property type="match status" value="2"/>
</dbReference>
<dbReference type="OrthoDB" id="409924at2759"/>
<name>A0A1R2ANM3_9CILI</name>
<evidence type="ECO:0000256" key="1">
    <source>
        <dbReference type="ARBA" id="ARBA00022723"/>
    </source>
</evidence>
<feature type="domain" description="C3H1-type" evidence="6">
    <location>
        <begin position="62"/>
        <end position="90"/>
    </location>
</feature>
<dbReference type="GO" id="GO:0008270">
    <property type="term" value="F:zinc ion binding"/>
    <property type="evidence" value="ECO:0007669"/>
    <property type="project" value="UniProtKB-KW"/>
</dbReference>
<dbReference type="InterPro" id="IPR036855">
    <property type="entry name" value="Znf_CCCH_sf"/>
</dbReference>
<dbReference type="PROSITE" id="PS50103">
    <property type="entry name" value="ZF_C3H1"/>
    <property type="match status" value="2"/>
</dbReference>
<dbReference type="FunFam" id="4.10.1000.10:FF:000001">
    <property type="entry name" value="zinc finger CCCH domain-containing protein 15-like"/>
    <property type="match status" value="1"/>
</dbReference>
<protein>
    <recommendedName>
        <fullName evidence="6">C3H1-type domain-containing protein</fullName>
    </recommendedName>
</protein>
<dbReference type="Pfam" id="PF00642">
    <property type="entry name" value="zf-CCCH"/>
    <property type="match status" value="1"/>
</dbReference>
<keyword evidence="3 5" id="KW-0863">Zinc-finger</keyword>
<gene>
    <name evidence="7" type="ORF">SteCoe_37158</name>
</gene>
<dbReference type="Proteomes" id="UP000187209">
    <property type="component" value="Unassembled WGS sequence"/>
</dbReference>
<evidence type="ECO:0000313" key="7">
    <source>
        <dbReference type="EMBL" id="OMJ66114.1"/>
    </source>
</evidence>